<dbReference type="SMART" id="SM01126">
    <property type="entry name" value="DDE_Tnp_IS1595"/>
    <property type="match status" value="1"/>
</dbReference>
<accession>E2BHW3</accession>
<dbReference type="InterPro" id="IPR024445">
    <property type="entry name" value="Tnp_ISXO2-like"/>
</dbReference>
<feature type="non-terminal residue" evidence="2">
    <location>
        <position position="223"/>
    </location>
</feature>
<reference evidence="2 3" key="1">
    <citation type="journal article" date="2010" name="Science">
        <title>Genomic comparison of the ants Camponotus floridanus and Harpegnathos saltator.</title>
        <authorList>
            <person name="Bonasio R."/>
            <person name="Zhang G."/>
            <person name="Ye C."/>
            <person name="Mutti N.S."/>
            <person name="Fang X."/>
            <person name="Qin N."/>
            <person name="Donahue G."/>
            <person name="Yang P."/>
            <person name="Li Q."/>
            <person name="Li C."/>
            <person name="Zhang P."/>
            <person name="Huang Z."/>
            <person name="Berger S.L."/>
            <person name="Reinberg D."/>
            <person name="Wang J."/>
            <person name="Liebig J."/>
        </authorList>
    </citation>
    <scope>NUCLEOTIDE SEQUENCE [LARGE SCALE GENOMIC DNA]</scope>
    <source>
        <strain evidence="2 3">R22 G/1</strain>
    </source>
</reference>
<proteinExistence type="predicted"/>
<dbReference type="PANTHER" id="PTHR47163:SF2">
    <property type="entry name" value="SI:DKEY-17M8.2"/>
    <property type="match status" value="1"/>
</dbReference>
<evidence type="ECO:0000313" key="3">
    <source>
        <dbReference type="Proteomes" id="UP000008237"/>
    </source>
</evidence>
<dbReference type="PANTHER" id="PTHR47163">
    <property type="entry name" value="DDE_TNP_IS1595 DOMAIN-CONTAINING PROTEIN"/>
    <property type="match status" value="1"/>
</dbReference>
<dbReference type="AlphaFoldDB" id="E2BHW3"/>
<organism evidence="3">
    <name type="scientific">Harpegnathos saltator</name>
    <name type="common">Jerdon's jumping ant</name>
    <dbReference type="NCBI Taxonomy" id="610380"/>
    <lineage>
        <taxon>Eukaryota</taxon>
        <taxon>Metazoa</taxon>
        <taxon>Ecdysozoa</taxon>
        <taxon>Arthropoda</taxon>
        <taxon>Hexapoda</taxon>
        <taxon>Insecta</taxon>
        <taxon>Pterygota</taxon>
        <taxon>Neoptera</taxon>
        <taxon>Endopterygota</taxon>
        <taxon>Hymenoptera</taxon>
        <taxon>Apocrita</taxon>
        <taxon>Aculeata</taxon>
        <taxon>Formicoidea</taxon>
        <taxon>Formicidae</taxon>
        <taxon>Ponerinae</taxon>
        <taxon>Ponerini</taxon>
        <taxon>Harpegnathos</taxon>
    </lineage>
</organism>
<gene>
    <name evidence="2" type="ORF">EAI_05005</name>
</gene>
<dbReference type="Proteomes" id="UP000008237">
    <property type="component" value="Unassembled WGS sequence"/>
</dbReference>
<feature type="domain" description="ISXO2-like transposase" evidence="1">
    <location>
        <begin position="126"/>
        <end position="223"/>
    </location>
</feature>
<evidence type="ECO:0000313" key="2">
    <source>
        <dbReference type="EMBL" id="EFN84718.1"/>
    </source>
</evidence>
<dbReference type="OMA" id="YEMIEIS"/>
<dbReference type="InParanoid" id="E2BHW3"/>
<dbReference type="EMBL" id="GL448358">
    <property type="protein sequence ID" value="EFN84718.1"/>
    <property type="molecule type" value="Genomic_DNA"/>
</dbReference>
<protein>
    <recommendedName>
        <fullName evidence="1">ISXO2-like transposase domain-containing protein</fullName>
    </recommendedName>
</protein>
<dbReference type="OrthoDB" id="7552155at2759"/>
<dbReference type="STRING" id="610380.E2BHW3"/>
<name>E2BHW3_HARSA</name>
<sequence>LVSWLGTKKVLKKSILCPRCNKEIQLKPEGSLIMHCTNMHYKQIRGRKWQRKACNYKLSALTGTWFIKAYLDLVKICRIISNFLMINSPRQKLFQTEMQISTSITADWTNFCRELLNQWLTDSSKPLGGPGIIVEIDEAKFGRRKYYKGRLITGHWLFGSVERDSDRLLVVSIPDRTAAILVPIIRRYIASGSIIHSDCWCAYDALSNENYLHRTVNHSRNFV</sequence>
<evidence type="ECO:0000259" key="1">
    <source>
        <dbReference type="SMART" id="SM01126"/>
    </source>
</evidence>
<dbReference type="Pfam" id="PF12762">
    <property type="entry name" value="DDE_Tnp_IS1595"/>
    <property type="match status" value="1"/>
</dbReference>
<dbReference type="InterPro" id="IPR053164">
    <property type="entry name" value="IS1016-like_transposase"/>
</dbReference>
<feature type="non-terminal residue" evidence="2">
    <location>
        <position position="1"/>
    </location>
</feature>
<keyword evidence="3" id="KW-1185">Reference proteome</keyword>